<reference evidence="2 3" key="1">
    <citation type="submission" date="2019-04" db="EMBL/GenBank/DDBJ databases">
        <title>Natronospirillum operosus gen. nov., sp. nov., a haloalkaliphilic satellite isolated from decaying biomass of laboratory culture of cyanobacterium Geitlerinema sp. and proposal of Natronospirillaceae fam. nov. and Saccharospirillaceae fam. nov.</title>
        <authorList>
            <person name="Kevbrin V."/>
            <person name="Boltyanskaya Y."/>
            <person name="Koziaeva V."/>
            <person name="Grouzdev D.S."/>
            <person name="Park M."/>
            <person name="Cho J."/>
        </authorList>
    </citation>
    <scope>NUCLEOTIDE SEQUENCE [LARGE SCALE GENOMIC DNA]</scope>
    <source>
        <strain evidence="2 3">G-116</strain>
    </source>
</reference>
<evidence type="ECO:0000313" key="3">
    <source>
        <dbReference type="Proteomes" id="UP000297475"/>
    </source>
</evidence>
<comment type="caution">
    <text evidence="2">The sequence shown here is derived from an EMBL/GenBank/DDBJ whole genome shotgun (WGS) entry which is preliminary data.</text>
</comment>
<dbReference type="RefSeq" id="WP_135484452.1">
    <property type="nucleotide sequence ID" value="NZ_SRMF01000009.1"/>
</dbReference>
<dbReference type="AlphaFoldDB" id="A0A4Z0W7A3"/>
<accession>A0A4Z0W7A3</accession>
<dbReference type="Proteomes" id="UP000297475">
    <property type="component" value="Unassembled WGS sequence"/>
</dbReference>
<gene>
    <name evidence="2" type="ORF">E4656_16710</name>
</gene>
<proteinExistence type="predicted"/>
<name>A0A4Z0W7A3_9GAMM</name>
<organism evidence="2 3">
    <name type="scientific">Natronospirillum operosum</name>
    <dbReference type="NCBI Taxonomy" id="2759953"/>
    <lineage>
        <taxon>Bacteria</taxon>
        <taxon>Pseudomonadati</taxon>
        <taxon>Pseudomonadota</taxon>
        <taxon>Gammaproteobacteria</taxon>
        <taxon>Oceanospirillales</taxon>
        <taxon>Natronospirillaceae</taxon>
        <taxon>Natronospirillum</taxon>
    </lineage>
</organism>
<protein>
    <submittedName>
        <fullName evidence="2">Uncharacterized protein</fullName>
    </submittedName>
</protein>
<feature type="region of interest" description="Disordered" evidence="1">
    <location>
        <begin position="1"/>
        <end position="44"/>
    </location>
</feature>
<evidence type="ECO:0000313" key="2">
    <source>
        <dbReference type="EMBL" id="TGG91360.1"/>
    </source>
</evidence>
<dbReference type="EMBL" id="SRMF01000009">
    <property type="protein sequence ID" value="TGG91360.1"/>
    <property type="molecule type" value="Genomic_DNA"/>
</dbReference>
<sequence length="241" mass="25654">MAVESALANTVTGLVPNQAPRRDESINPAATIDSRQPGAAPTVTAPDINLDIGTADNQRQALLDQVGANQQAREAVNQVQDSLIEQRELAQATAQAPAAERPGLEERQAEIQTARTEVVENSPSLQAGAAETPAAGLAAELQDSELVGAAEPLPGEAQLAAGIERLGEVQQDLNNAEITLQSEFDRLQAEQFRTQPAQQITNPSEADAVLSRIQEQASDLPRTSNAVDDEQRQQALNMMQI</sequence>
<keyword evidence="3" id="KW-1185">Reference proteome</keyword>
<evidence type="ECO:0000256" key="1">
    <source>
        <dbReference type="SAM" id="MobiDB-lite"/>
    </source>
</evidence>